<accession>A0A147BMZ7</accession>
<protein>
    <submittedName>
        <fullName evidence="2">Uncharacterized protein</fullName>
    </submittedName>
</protein>
<keyword evidence="1" id="KW-1133">Transmembrane helix</keyword>
<proteinExistence type="predicted"/>
<name>A0A147BMZ7_IXORI</name>
<feature type="non-terminal residue" evidence="2">
    <location>
        <position position="71"/>
    </location>
</feature>
<sequence>NRKPKLVAEGLRNQSDTQALIQPQRHHVHPGPFYTCLCRCLILLLLSSMCCLFHRLLVGMLTGHFLFPYFI</sequence>
<evidence type="ECO:0000256" key="1">
    <source>
        <dbReference type="SAM" id="Phobius"/>
    </source>
</evidence>
<feature type="non-terminal residue" evidence="2">
    <location>
        <position position="1"/>
    </location>
</feature>
<dbReference type="EMBL" id="GEGO01003313">
    <property type="protein sequence ID" value="JAR92091.1"/>
    <property type="molecule type" value="Transcribed_RNA"/>
</dbReference>
<dbReference type="AlphaFoldDB" id="A0A147BMZ7"/>
<organism evidence="2">
    <name type="scientific">Ixodes ricinus</name>
    <name type="common">Common tick</name>
    <name type="synonym">Acarus ricinus</name>
    <dbReference type="NCBI Taxonomy" id="34613"/>
    <lineage>
        <taxon>Eukaryota</taxon>
        <taxon>Metazoa</taxon>
        <taxon>Ecdysozoa</taxon>
        <taxon>Arthropoda</taxon>
        <taxon>Chelicerata</taxon>
        <taxon>Arachnida</taxon>
        <taxon>Acari</taxon>
        <taxon>Parasitiformes</taxon>
        <taxon>Ixodida</taxon>
        <taxon>Ixodoidea</taxon>
        <taxon>Ixodidae</taxon>
        <taxon>Ixodinae</taxon>
        <taxon>Ixodes</taxon>
    </lineage>
</organism>
<keyword evidence="1" id="KW-0472">Membrane</keyword>
<evidence type="ECO:0000313" key="2">
    <source>
        <dbReference type="EMBL" id="JAR92091.1"/>
    </source>
</evidence>
<reference evidence="2" key="1">
    <citation type="journal article" date="2018" name="PLoS Negl. Trop. Dis.">
        <title>Sialome diversity of ticks revealed by RNAseq of single tick salivary glands.</title>
        <authorList>
            <person name="Perner J."/>
            <person name="Kropackova S."/>
            <person name="Kopacek P."/>
            <person name="Ribeiro J.M."/>
        </authorList>
    </citation>
    <scope>NUCLEOTIDE SEQUENCE</scope>
    <source>
        <strain evidence="2">Siblings of single egg batch collected in Ceske Budejovice</strain>
        <tissue evidence="2">Salivary glands</tissue>
    </source>
</reference>
<keyword evidence="1" id="KW-0812">Transmembrane</keyword>
<feature type="transmembrane region" description="Helical" evidence="1">
    <location>
        <begin position="32"/>
        <end position="53"/>
    </location>
</feature>